<organism evidence="8 9">
    <name type="scientific">Leucosporidium creatinivorum</name>
    <dbReference type="NCBI Taxonomy" id="106004"/>
    <lineage>
        <taxon>Eukaryota</taxon>
        <taxon>Fungi</taxon>
        <taxon>Dikarya</taxon>
        <taxon>Basidiomycota</taxon>
        <taxon>Pucciniomycotina</taxon>
        <taxon>Microbotryomycetes</taxon>
        <taxon>Leucosporidiales</taxon>
        <taxon>Leucosporidium</taxon>
    </lineage>
</organism>
<dbReference type="PANTHER" id="PTHR11863">
    <property type="entry name" value="STEROL DESATURASE"/>
    <property type="match status" value="1"/>
</dbReference>
<dbReference type="Pfam" id="PF04116">
    <property type="entry name" value="FA_hydroxylase"/>
    <property type="match status" value="1"/>
</dbReference>
<feature type="transmembrane region" description="Helical" evidence="6">
    <location>
        <begin position="149"/>
        <end position="169"/>
    </location>
</feature>
<dbReference type="Proteomes" id="UP000193467">
    <property type="component" value="Unassembled WGS sequence"/>
</dbReference>
<keyword evidence="4 6" id="KW-0472">Membrane</keyword>
<dbReference type="InterPro" id="IPR006694">
    <property type="entry name" value="Fatty_acid_hydroxylase"/>
</dbReference>
<proteinExistence type="predicted"/>
<dbReference type="GO" id="GO:0016020">
    <property type="term" value="C:membrane"/>
    <property type="evidence" value="ECO:0007669"/>
    <property type="project" value="UniProtKB-SubCell"/>
</dbReference>
<protein>
    <recommendedName>
        <fullName evidence="7">Fatty acid hydroxylase domain-containing protein</fullName>
    </recommendedName>
</protein>
<dbReference type="InterPro" id="IPR050307">
    <property type="entry name" value="Sterol_Desaturase_Related"/>
</dbReference>
<dbReference type="AlphaFoldDB" id="A0A1Y2FBD1"/>
<evidence type="ECO:0000256" key="3">
    <source>
        <dbReference type="ARBA" id="ARBA00022989"/>
    </source>
</evidence>
<keyword evidence="3 6" id="KW-1133">Transmembrane helix</keyword>
<dbReference type="GO" id="GO:0008610">
    <property type="term" value="P:lipid biosynthetic process"/>
    <property type="evidence" value="ECO:0007669"/>
    <property type="project" value="InterPro"/>
</dbReference>
<feature type="domain" description="Fatty acid hydroxylase" evidence="7">
    <location>
        <begin position="235"/>
        <end position="374"/>
    </location>
</feature>
<feature type="region of interest" description="Disordered" evidence="5">
    <location>
        <begin position="1"/>
        <end position="57"/>
    </location>
</feature>
<dbReference type="GO" id="GO:0016491">
    <property type="term" value="F:oxidoreductase activity"/>
    <property type="evidence" value="ECO:0007669"/>
    <property type="project" value="InterPro"/>
</dbReference>
<dbReference type="OrthoDB" id="6354873at2759"/>
<dbReference type="GO" id="GO:0005506">
    <property type="term" value="F:iron ion binding"/>
    <property type="evidence" value="ECO:0007669"/>
    <property type="project" value="InterPro"/>
</dbReference>
<name>A0A1Y2FBD1_9BASI</name>
<comment type="subcellular location">
    <subcellularLocation>
        <location evidence="1">Membrane</location>
    </subcellularLocation>
</comment>
<evidence type="ECO:0000256" key="6">
    <source>
        <dbReference type="SAM" id="Phobius"/>
    </source>
</evidence>
<evidence type="ECO:0000259" key="7">
    <source>
        <dbReference type="Pfam" id="PF04116"/>
    </source>
</evidence>
<evidence type="ECO:0000256" key="4">
    <source>
        <dbReference type="ARBA" id="ARBA00023136"/>
    </source>
</evidence>
<keyword evidence="9" id="KW-1185">Reference proteome</keyword>
<evidence type="ECO:0000256" key="1">
    <source>
        <dbReference type="ARBA" id="ARBA00004370"/>
    </source>
</evidence>
<accession>A0A1Y2FBD1</accession>
<evidence type="ECO:0000256" key="2">
    <source>
        <dbReference type="ARBA" id="ARBA00022692"/>
    </source>
</evidence>
<gene>
    <name evidence="8" type="ORF">BCR35DRAFT_304042</name>
</gene>
<keyword evidence="2 6" id="KW-0812">Transmembrane</keyword>
<feature type="transmembrane region" description="Helical" evidence="6">
    <location>
        <begin position="229"/>
        <end position="247"/>
    </location>
</feature>
<evidence type="ECO:0000313" key="8">
    <source>
        <dbReference type="EMBL" id="ORY81201.1"/>
    </source>
</evidence>
<evidence type="ECO:0000256" key="5">
    <source>
        <dbReference type="SAM" id="MobiDB-lite"/>
    </source>
</evidence>
<feature type="transmembrane region" description="Helical" evidence="6">
    <location>
        <begin position="190"/>
        <end position="209"/>
    </location>
</feature>
<dbReference type="InParanoid" id="A0A1Y2FBD1"/>
<comment type="caution">
    <text evidence="8">The sequence shown here is derived from an EMBL/GenBank/DDBJ whole genome shotgun (WGS) entry which is preliminary data.</text>
</comment>
<evidence type="ECO:0000313" key="9">
    <source>
        <dbReference type="Proteomes" id="UP000193467"/>
    </source>
</evidence>
<feature type="compositionally biased region" description="Low complexity" evidence="5">
    <location>
        <begin position="20"/>
        <end position="33"/>
    </location>
</feature>
<dbReference type="STRING" id="106004.A0A1Y2FBD1"/>
<sequence>MAVPHSFLTRGLSFTHEEPSSVTSTPSSPSSASEDSRESSPAFDSPKPAAGFDNVVDGEPRTTLQAKDWRAPANMHKKTFWERTWSEKLLTSTLMSDNHHYLKETNRGPVPSQPLWCDHAFLIPTTFAVPVLQHICFMLGWQWSKPVAFVIYFFGLLFFFQLSALRFDIMGNKYGLFDETFRGRDRIPDESVDIMGGGILMYFIFRVGYNITFKYDPTVAPLSEFTWTYILRWQAWFLIMDYFFYAYHRATHEIDFLWSIHALHHKSKHPTMAHAVLGTHAQHIMEIIIIPTLTSYIVPLSCGEQWVLYLCLAHIETMGHSGIRIHAPCTNTWLSCLPFGAEITIEDHDIHHRYGKSGKNYGKQTMMWDTVFGTREYRVETANCPTRWINDKF</sequence>
<dbReference type="EMBL" id="MCGR01000023">
    <property type="protein sequence ID" value="ORY81201.1"/>
    <property type="molecule type" value="Genomic_DNA"/>
</dbReference>
<reference evidence="8 9" key="1">
    <citation type="submission" date="2016-07" db="EMBL/GenBank/DDBJ databases">
        <title>Pervasive Adenine N6-methylation of Active Genes in Fungi.</title>
        <authorList>
            <consortium name="DOE Joint Genome Institute"/>
            <person name="Mondo S.J."/>
            <person name="Dannebaum R.O."/>
            <person name="Kuo R.C."/>
            <person name="Labutti K."/>
            <person name="Haridas S."/>
            <person name="Kuo A."/>
            <person name="Salamov A."/>
            <person name="Ahrendt S.R."/>
            <person name="Lipzen A."/>
            <person name="Sullivan W."/>
            <person name="Andreopoulos W.B."/>
            <person name="Clum A."/>
            <person name="Lindquist E."/>
            <person name="Daum C."/>
            <person name="Ramamoorthy G.K."/>
            <person name="Gryganskyi A."/>
            <person name="Culley D."/>
            <person name="Magnuson J.K."/>
            <person name="James T.Y."/>
            <person name="O'Malley M.A."/>
            <person name="Stajich J.E."/>
            <person name="Spatafora J.W."/>
            <person name="Visel A."/>
            <person name="Grigoriev I.V."/>
        </authorList>
    </citation>
    <scope>NUCLEOTIDE SEQUENCE [LARGE SCALE GENOMIC DNA]</scope>
    <source>
        <strain evidence="8 9">62-1032</strain>
    </source>
</reference>